<gene>
    <name evidence="1" type="ORF">MXMO3_01783</name>
</gene>
<protein>
    <submittedName>
        <fullName evidence="1">Uncharacterized protein</fullName>
    </submittedName>
</protein>
<sequence>MPELEQETGLPKLKPLTRKQVAEMISKVSGVADHFGNMPHKDALAATAQLEDLESMLAEILPGHERIDNCEGCGAALGADDPYGWDTEGVRTCPACGEAQSKPNLSLVTNQEKNNVS</sequence>
<accession>A0A2R4ME42</accession>
<name>A0A2R4ME42_9HYPH</name>
<dbReference type="Proteomes" id="UP000258927">
    <property type="component" value="Chromosome"/>
</dbReference>
<evidence type="ECO:0000313" key="2">
    <source>
        <dbReference type="Proteomes" id="UP000258927"/>
    </source>
</evidence>
<organism evidence="1 2">
    <name type="scientific">Maritalea myrionectae</name>
    <dbReference type="NCBI Taxonomy" id="454601"/>
    <lineage>
        <taxon>Bacteria</taxon>
        <taxon>Pseudomonadati</taxon>
        <taxon>Pseudomonadota</taxon>
        <taxon>Alphaproteobacteria</taxon>
        <taxon>Hyphomicrobiales</taxon>
        <taxon>Devosiaceae</taxon>
        <taxon>Maritalea</taxon>
    </lineage>
</organism>
<proteinExistence type="predicted"/>
<dbReference type="RefSeq" id="WP_162889197.1">
    <property type="nucleotide sequence ID" value="NZ_CP021330.1"/>
</dbReference>
<dbReference type="EMBL" id="CP021330">
    <property type="protein sequence ID" value="AVX04308.1"/>
    <property type="molecule type" value="Genomic_DNA"/>
</dbReference>
<keyword evidence="2" id="KW-1185">Reference proteome</keyword>
<dbReference type="AlphaFoldDB" id="A0A2R4ME42"/>
<reference evidence="1 2" key="1">
    <citation type="submission" date="2017-05" db="EMBL/GenBank/DDBJ databases">
        <title>Genome Analysis of Maritalea myrionectae HL2708#5.</title>
        <authorList>
            <consortium name="Cotde Inc.-PKNU"/>
            <person name="Jang D."/>
            <person name="Oh H.-M."/>
        </authorList>
    </citation>
    <scope>NUCLEOTIDE SEQUENCE [LARGE SCALE GENOMIC DNA]</scope>
    <source>
        <strain evidence="1 2">HL2708#5</strain>
    </source>
</reference>
<dbReference type="KEGG" id="mmyr:MXMO3_01783"/>
<evidence type="ECO:0000313" key="1">
    <source>
        <dbReference type="EMBL" id="AVX04308.1"/>
    </source>
</evidence>